<accession>A0ABU4T1C1</accession>
<keyword evidence="1" id="KW-0812">Transmembrane</keyword>
<proteinExistence type="predicted"/>
<evidence type="ECO:0000313" key="2">
    <source>
        <dbReference type="EMBL" id="MDX8031949.1"/>
    </source>
</evidence>
<dbReference type="RefSeq" id="WP_319967002.1">
    <property type="nucleotide sequence ID" value="NZ_JAXAVW010000013.1"/>
</dbReference>
<protein>
    <submittedName>
        <fullName evidence="2">Uncharacterized protein</fullName>
    </submittedName>
</protein>
<organism evidence="2 3">
    <name type="scientific">Lentzea miocenica</name>
    <dbReference type="NCBI Taxonomy" id="3095431"/>
    <lineage>
        <taxon>Bacteria</taxon>
        <taxon>Bacillati</taxon>
        <taxon>Actinomycetota</taxon>
        <taxon>Actinomycetes</taxon>
        <taxon>Pseudonocardiales</taxon>
        <taxon>Pseudonocardiaceae</taxon>
        <taxon>Lentzea</taxon>
    </lineage>
</organism>
<name>A0ABU4T1C1_9PSEU</name>
<reference evidence="2 3" key="1">
    <citation type="submission" date="2023-11" db="EMBL/GenBank/DDBJ databases">
        <title>Lentzea sokolovensis, sp. nov., Lentzea kristufkii, sp. nov., and Lentzea miocenensis, sp. nov., rare actinobacteria from Sokolov Coal Basin, Miocene lacustrine sediment, Czech Republic.</title>
        <authorList>
            <person name="Lara A."/>
            <person name="Kotroba L."/>
            <person name="Nouioui I."/>
            <person name="Neumann-Schaal M."/>
            <person name="Mast Y."/>
            <person name="Chronakova A."/>
        </authorList>
    </citation>
    <scope>NUCLEOTIDE SEQUENCE [LARGE SCALE GENOMIC DNA]</scope>
    <source>
        <strain evidence="2 3">BCCO 10_0856</strain>
    </source>
</reference>
<evidence type="ECO:0000256" key="1">
    <source>
        <dbReference type="SAM" id="Phobius"/>
    </source>
</evidence>
<gene>
    <name evidence="2" type="ORF">SK803_17120</name>
</gene>
<keyword evidence="3" id="KW-1185">Reference proteome</keyword>
<dbReference type="Proteomes" id="UP001285521">
    <property type="component" value="Unassembled WGS sequence"/>
</dbReference>
<dbReference type="EMBL" id="JAXAVW010000013">
    <property type="protein sequence ID" value="MDX8031949.1"/>
    <property type="molecule type" value="Genomic_DNA"/>
</dbReference>
<feature type="transmembrane region" description="Helical" evidence="1">
    <location>
        <begin position="44"/>
        <end position="66"/>
    </location>
</feature>
<evidence type="ECO:0000313" key="3">
    <source>
        <dbReference type="Proteomes" id="UP001285521"/>
    </source>
</evidence>
<comment type="caution">
    <text evidence="2">The sequence shown here is derived from an EMBL/GenBank/DDBJ whole genome shotgun (WGS) entry which is preliminary data.</text>
</comment>
<sequence length="104" mass="10931">MTQIVRDRHAALLGFAASATLLAAAVVTYLKDSLSSLGWQGGEYAYAFIWITIGLIVAGAVLRATAPSPWRSIGSGMAWAGAVGVLVVIVLIILFIVAFANWNP</sequence>
<keyword evidence="1" id="KW-1133">Transmembrane helix</keyword>
<feature type="transmembrane region" description="Helical" evidence="1">
    <location>
        <begin position="78"/>
        <end position="102"/>
    </location>
</feature>
<keyword evidence="1" id="KW-0472">Membrane</keyword>